<dbReference type="EMBL" id="JASCZI010001154">
    <property type="protein sequence ID" value="MED6114418.1"/>
    <property type="molecule type" value="Genomic_DNA"/>
</dbReference>
<comment type="caution">
    <text evidence="1">The sequence shown here is derived from an EMBL/GenBank/DDBJ whole genome shotgun (WGS) entry which is preliminary data.</text>
</comment>
<evidence type="ECO:0000313" key="1">
    <source>
        <dbReference type="EMBL" id="MED6114418.1"/>
    </source>
</evidence>
<reference evidence="1 2" key="1">
    <citation type="journal article" date="2023" name="Plants (Basel)">
        <title>Bridging the Gap: Combining Genomics and Transcriptomics Approaches to Understand Stylosanthes scabra, an Orphan Legume from the Brazilian Caatinga.</title>
        <authorList>
            <person name="Ferreira-Neto J.R.C."/>
            <person name="da Silva M.D."/>
            <person name="Binneck E."/>
            <person name="de Melo N.F."/>
            <person name="da Silva R.H."/>
            <person name="de Melo A.L.T.M."/>
            <person name="Pandolfi V."/>
            <person name="Bustamante F.O."/>
            <person name="Brasileiro-Vidal A.C."/>
            <person name="Benko-Iseppon A.M."/>
        </authorList>
    </citation>
    <scope>NUCLEOTIDE SEQUENCE [LARGE SCALE GENOMIC DNA]</scope>
    <source>
        <tissue evidence="1">Leaves</tissue>
    </source>
</reference>
<sequence>MVASVQQVDIRITNELLSASPTSHVARPYPQLIYFSFGPRRTKTTARRAHKWENIVKWVVVVQVSCAPTLIYRNELPPMLHGSPTAQNHGPVPQGHPTASTLAQCRVPATRNCLRPTNAVGEHHGTHALVQRRSPTMHDSPCSHQPPMPHPIPTALVFPCHTYLPHDTRRNMQKGKYS</sequence>
<keyword evidence="2" id="KW-1185">Reference proteome</keyword>
<accession>A0ABU6QS68</accession>
<organism evidence="1 2">
    <name type="scientific">Stylosanthes scabra</name>
    <dbReference type="NCBI Taxonomy" id="79078"/>
    <lineage>
        <taxon>Eukaryota</taxon>
        <taxon>Viridiplantae</taxon>
        <taxon>Streptophyta</taxon>
        <taxon>Embryophyta</taxon>
        <taxon>Tracheophyta</taxon>
        <taxon>Spermatophyta</taxon>
        <taxon>Magnoliopsida</taxon>
        <taxon>eudicotyledons</taxon>
        <taxon>Gunneridae</taxon>
        <taxon>Pentapetalae</taxon>
        <taxon>rosids</taxon>
        <taxon>fabids</taxon>
        <taxon>Fabales</taxon>
        <taxon>Fabaceae</taxon>
        <taxon>Papilionoideae</taxon>
        <taxon>50 kb inversion clade</taxon>
        <taxon>dalbergioids sensu lato</taxon>
        <taxon>Dalbergieae</taxon>
        <taxon>Pterocarpus clade</taxon>
        <taxon>Stylosanthes</taxon>
    </lineage>
</organism>
<dbReference type="Proteomes" id="UP001341840">
    <property type="component" value="Unassembled WGS sequence"/>
</dbReference>
<protein>
    <submittedName>
        <fullName evidence="1">Uncharacterized protein</fullName>
    </submittedName>
</protein>
<gene>
    <name evidence="1" type="ORF">PIB30_080046</name>
</gene>
<evidence type="ECO:0000313" key="2">
    <source>
        <dbReference type="Proteomes" id="UP001341840"/>
    </source>
</evidence>
<proteinExistence type="predicted"/>
<name>A0ABU6QS68_9FABA</name>